<sequence>MQTTTKQGFTVTQVNDTYFINGKKKNVSVKAMLDTAINNFNIDLLCNDVIFKASKNPLNRVKITLDMVLDKIDKYIASEFEEVQTS</sequence>
<accession>C3U2N3</accession>
<dbReference type="GeneID" id="7871859"/>
<dbReference type="EMBL" id="FJ429185">
    <property type="protein sequence ID" value="ACP41719.1"/>
    <property type="molecule type" value="Genomic_DNA"/>
</dbReference>
<proteinExistence type="predicted"/>
<keyword evidence="2" id="KW-1185">Reference proteome</keyword>
<protein>
    <submittedName>
        <fullName evidence="1">Uncharacterized protein</fullName>
    </submittedName>
</protein>
<dbReference type="RefSeq" id="YP_002875711.1">
    <property type="nucleotide sequence ID" value="NC_012663.1"/>
</dbReference>
<evidence type="ECO:0000313" key="1">
    <source>
        <dbReference type="EMBL" id="ACP41719.1"/>
    </source>
</evidence>
<name>C3U2N3_9CAUD</name>
<dbReference type="KEGG" id="vg:7871859"/>
<organism evidence="1 2">
    <name type="scientific">Lactococcus phage P087</name>
    <dbReference type="NCBI Taxonomy" id="641487"/>
    <lineage>
        <taxon>Viruses</taxon>
        <taxon>Duplodnaviria</taxon>
        <taxon>Heunggongvirae</taxon>
        <taxon>Uroviricota</taxon>
        <taxon>Caudoviricetes</taxon>
        <taxon>Teubervirus</taxon>
        <taxon>Teubervirus P087</taxon>
    </lineage>
</organism>
<reference evidence="1 2" key="1">
    <citation type="journal article" date="2009" name="Virology">
        <title>P087, a lactococcal phage with a morphogenesis module similar to an Enterococcus faecalis prophage.</title>
        <authorList>
            <person name="Villion M."/>
            <person name="Chopin M.C."/>
            <person name="Deveau H."/>
            <person name="Ehrlich S.D."/>
            <person name="Moineau S."/>
            <person name="Chopin A."/>
        </authorList>
    </citation>
    <scope>NUCLEOTIDE SEQUENCE</scope>
</reference>
<dbReference type="Proteomes" id="UP000002336">
    <property type="component" value="Segment"/>
</dbReference>
<evidence type="ECO:0000313" key="2">
    <source>
        <dbReference type="Proteomes" id="UP000002336"/>
    </source>
</evidence>